<gene>
    <name evidence="2" type="ORF">SGQ83_05955</name>
</gene>
<evidence type="ECO:0000259" key="1">
    <source>
        <dbReference type="Pfam" id="PF17293"/>
    </source>
</evidence>
<evidence type="ECO:0000313" key="2">
    <source>
        <dbReference type="EMBL" id="MDX6188885.1"/>
    </source>
</evidence>
<name>A0ABU4R8G3_9FLAO</name>
<sequence>MSNIQKRISLHLSEVLKYFDKKKQRVKASQESFKDYNLLIEKKLAEINTIEINYRSSGRTLNMELLINELDSGKTK</sequence>
<evidence type="ECO:0000313" key="3">
    <source>
        <dbReference type="Proteomes" id="UP001273350"/>
    </source>
</evidence>
<feature type="domain" description="Arm DNA-binding" evidence="1">
    <location>
        <begin position="5"/>
        <end position="65"/>
    </location>
</feature>
<organism evidence="2 3">
    <name type="scientific">Flavobacterium cupriresistens</name>
    <dbReference type="NCBI Taxonomy" id="2893885"/>
    <lineage>
        <taxon>Bacteria</taxon>
        <taxon>Pseudomonadati</taxon>
        <taxon>Bacteroidota</taxon>
        <taxon>Flavobacteriia</taxon>
        <taxon>Flavobacteriales</taxon>
        <taxon>Flavobacteriaceae</taxon>
        <taxon>Flavobacterium</taxon>
    </lineage>
</organism>
<dbReference type="RefSeq" id="WP_230004618.1">
    <property type="nucleotide sequence ID" value="NZ_CP087134.1"/>
</dbReference>
<dbReference type="EMBL" id="JAWXVI010000003">
    <property type="protein sequence ID" value="MDX6188885.1"/>
    <property type="molecule type" value="Genomic_DNA"/>
</dbReference>
<dbReference type="Pfam" id="PF17293">
    <property type="entry name" value="Arm-DNA-bind_5"/>
    <property type="match status" value="1"/>
</dbReference>
<proteinExistence type="predicted"/>
<comment type="caution">
    <text evidence="2">The sequence shown here is derived from an EMBL/GenBank/DDBJ whole genome shotgun (WGS) entry which is preliminary data.</text>
</comment>
<protein>
    <recommendedName>
        <fullName evidence="1">Arm DNA-binding domain-containing protein</fullName>
    </recommendedName>
</protein>
<accession>A0ABU4R8G3</accession>
<reference evidence="2 3" key="1">
    <citation type="submission" date="2023-11" db="EMBL/GenBank/DDBJ databases">
        <title>Unpublished Manusciprt.</title>
        <authorList>
            <person name="Saticioglu I.B."/>
            <person name="Ay H."/>
            <person name="Ajmi N."/>
            <person name="Altun S."/>
            <person name="Duman M."/>
        </authorList>
    </citation>
    <scope>NUCLEOTIDE SEQUENCE [LARGE SCALE GENOMIC DNA]</scope>
    <source>
        <strain evidence="2 3">Fl-318</strain>
    </source>
</reference>
<dbReference type="InterPro" id="IPR035386">
    <property type="entry name" value="Arm-DNA-bind_5"/>
</dbReference>
<keyword evidence="3" id="KW-1185">Reference proteome</keyword>
<dbReference type="Proteomes" id="UP001273350">
    <property type="component" value="Unassembled WGS sequence"/>
</dbReference>